<feature type="region of interest" description="Disordered" evidence="1">
    <location>
        <begin position="76"/>
        <end position="100"/>
    </location>
</feature>
<name>A0ABP5G7S2_9MICO</name>
<evidence type="ECO:0000313" key="3">
    <source>
        <dbReference type="Proteomes" id="UP001501285"/>
    </source>
</evidence>
<feature type="compositionally biased region" description="Basic and acidic residues" evidence="1">
    <location>
        <begin position="80"/>
        <end position="94"/>
    </location>
</feature>
<gene>
    <name evidence="2" type="ORF">GCM10009740_36840</name>
</gene>
<reference evidence="3" key="1">
    <citation type="journal article" date="2019" name="Int. J. Syst. Evol. Microbiol.">
        <title>The Global Catalogue of Microorganisms (GCM) 10K type strain sequencing project: providing services to taxonomists for standard genome sequencing and annotation.</title>
        <authorList>
            <consortium name="The Broad Institute Genomics Platform"/>
            <consortium name="The Broad Institute Genome Sequencing Center for Infectious Disease"/>
            <person name="Wu L."/>
            <person name="Ma J."/>
        </authorList>
    </citation>
    <scope>NUCLEOTIDE SEQUENCE [LARGE SCALE GENOMIC DNA]</scope>
    <source>
        <strain evidence="3">JCM 14283</strain>
    </source>
</reference>
<dbReference type="Proteomes" id="UP001501285">
    <property type="component" value="Unassembled WGS sequence"/>
</dbReference>
<dbReference type="InterPro" id="IPR046039">
    <property type="entry name" value="DUF5997"/>
</dbReference>
<protein>
    <submittedName>
        <fullName evidence="2">Uncharacterized protein</fullName>
    </submittedName>
</protein>
<proteinExistence type="predicted"/>
<sequence length="153" mass="16873">MQQAARLDGLRTRRRGDVVGRLGASPYAWPMPKPQTMKPQTAAKKLGVLLAETPPEFQEGVVSRDELNALQADPPQWLSDLRRNGPHTRQETARRLGISNSGLARAGVGEHLTTTEIKAILDEMPDWLVAERDVYAQVRAEEARLKAAAAQKS</sequence>
<evidence type="ECO:0000313" key="2">
    <source>
        <dbReference type="EMBL" id="GAA2040538.1"/>
    </source>
</evidence>
<evidence type="ECO:0000256" key="1">
    <source>
        <dbReference type="SAM" id="MobiDB-lite"/>
    </source>
</evidence>
<organism evidence="2 3">
    <name type="scientific">Terrabacter terrae</name>
    <dbReference type="NCBI Taxonomy" id="318434"/>
    <lineage>
        <taxon>Bacteria</taxon>
        <taxon>Bacillati</taxon>
        <taxon>Actinomycetota</taxon>
        <taxon>Actinomycetes</taxon>
        <taxon>Micrococcales</taxon>
        <taxon>Intrasporangiaceae</taxon>
        <taxon>Terrabacter</taxon>
    </lineage>
</organism>
<keyword evidence="3" id="KW-1185">Reference proteome</keyword>
<accession>A0ABP5G7S2</accession>
<comment type="caution">
    <text evidence="2">The sequence shown here is derived from an EMBL/GenBank/DDBJ whole genome shotgun (WGS) entry which is preliminary data.</text>
</comment>
<dbReference type="Pfam" id="PF19460">
    <property type="entry name" value="DUF5997"/>
    <property type="match status" value="1"/>
</dbReference>
<dbReference type="EMBL" id="BAAANB010000021">
    <property type="protein sequence ID" value="GAA2040538.1"/>
    <property type="molecule type" value="Genomic_DNA"/>
</dbReference>